<keyword evidence="4 8" id="KW-0813">Transport</keyword>
<evidence type="ECO:0000259" key="11">
    <source>
        <dbReference type="Pfam" id="PF01895"/>
    </source>
</evidence>
<sequence length="251" mass="27869">MTSADQSDHIVKAYDDEFSRLRKMFSQMSGLAESQLDGALRAVARRDEELAAAVRNKDQEIDDLETEIDALVVRMLALRQPVANDLRFIVAMLRMSADIERMGDYAKNIAKRVHALAQLPVSSSNPVTRSVSTLGRLVQAMLKDVFDACTDEDLKKAVAVWEADQEVDALYTSIFRELLTYMMEDPRFITAGTHLLFIAKNLERIGDHATNIAETLHYRVDGKRLGDSRPKDDDTSVMVVGGPEDGPPGAA</sequence>
<dbReference type="OrthoDB" id="9814256at2"/>
<dbReference type="PANTHER" id="PTHR42930">
    <property type="entry name" value="PHOSPHATE-SPECIFIC TRANSPORT SYSTEM ACCESSORY PROTEIN PHOU"/>
    <property type="match status" value="1"/>
</dbReference>
<dbReference type="InterPro" id="IPR038078">
    <property type="entry name" value="PhoU-like_sf"/>
</dbReference>
<dbReference type="RefSeq" id="WP_127765798.1">
    <property type="nucleotide sequence ID" value="NZ_SADE01000002.1"/>
</dbReference>
<gene>
    <name evidence="12" type="primary">phoU</name>
    <name evidence="12" type="ORF">EOI86_14010</name>
</gene>
<dbReference type="Proteomes" id="UP000287447">
    <property type="component" value="Unassembled WGS sequence"/>
</dbReference>
<evidence type="ECO:0000256" key="2">
    <source>
        <dbReference type="ARBA" id="ARBA00008107"/>
    </source>
</evidence>
<comment type="function">
    <text evidence="7 8">Plays a role in the regulation of phosphate uptake.</text>
</comment>
<feature type="coiled-coil region" evidence="9">
    <location>
        <begin position="47"/>
        <end position="74"/>
    </location>
</feature>
<feature type="compositionally biased region" description="Basic and acidic residues" evidence="10">
    <location>
        <begin position="223"/>
        <end position="234"/>
    </location>
</feature>
<comment type="subunit">
    <text evidence="3 8">Homodimer.</text>
</comment>
<keyword evidence="9" id="KW-0175">Coiled coil</keyword>
<dbReference type="GO" id="GO:0006817">
    <property type="term" value="P:phosphate ion transport"/>
    <property type="evidence" value="ECO:0007669"/>
    <property type="project" value="UniProtKB-KW"/>
</dbReference>
<evidence type="ECO:0000256" key="5">
    <source>
        <dbReference type="ARBA" id="ARBA00022490"/>
    </source>
</evidence>
<dbReference type="InterPro" id="IPR026022">
    <property type="entry name" value="PhoU_dom"/>
</dbReference>
<protein>
    <recommendedName>
        <fullName evidence="8">Phosphate-specific transport system accessory protein PhoU</fullName>
    </recommendedName>
</protein>
<dbReference type="PANTHER" id="PTHR42930:SF3">
    <property type="entry name" value="PHOSPHATE-SPECIFIC TRANSPORT SYSTEM ACCESSORY PROTEIN PHOU"/>
    <property type="match status" value="1"/>
</dbReference>
<comment type="caution">
    <text evidence="12">The sequence shown here is derived from an EMBL/GenBank/DDBJ whole genome shotgun (WGS) entry which is preliminary data.</text>
</comment>
<keyword evidence="5 8" id="KW-0963">Cytoplasm</keyword>
<feature type="domain" description="PhoU" evidence="11">
    <location>
        <begin position="26"/>
        <end position="113"/>
    </location>
</feature>
<evidence type="ECO:0000313" key="12">
    <source>
        <dbReference type="EMBL" id="RVU36322.1"/>
    </source>
</evidence>
<dbReference type="Gene3D" id="1.20.58.220">
    <property type="entry name" value="Phosphate transport system protein phou homolog 2, domain 2"/>
    <property type="match status" value="1"/>
</dbReference>
<reference evidence="13" key="1">
    <citation type="submission" date="2019-01" db="EMBL/GenBank/DDBJ databases">
        <title>Gri0909 isolated from a small marine red alga.</title>
        <authorList>
            <person name="Kim J."/>
            <person name="Jeong S.E."/>
            <person name="Jeon C.O."/>
        </authorList>
    </citation>
    <scope>NUCLEOTIDE SEQUENCE [LARGE SCALE GENOMIC DNA]</scope>
    <source>
        <strain evidence="13">Gri0909</strain>
    </source>
</reference>
<dbReference type="PIRSF" id="PIRSF003107">
    <property type="entry name" value="PhoU"/>
    <property type="match status" value="1"/>
</dbReference>
<keyword evidence="13" id="KW-1185">Reference proteome</keyword>
<evidence type="ECO:0000256" key="10">
    <source>
        <dbReference type="SAM" id="MobiDB-lite"/>
    </source>
</evidence>
<dbReference type="AlphaFoldDB" id="A0A3S2Y2P4"/>
<feature type="domain" description="PhoU" evidence="11">
    <location>
        <begin position="132"/>
        <end position="215"/>
    </location>
</feature>
<proteinExistence type="inferred from homology"/>
<evidence type="ECO:0000256" key="1">
    <source>
        <dbReference type="ARBA" id="ARBA00004496"/>
    </source>
</evidence>
<dbReference type="NCBIfam" id="TIGR02135">
    <property type="entry name" value="phoU_full"/>
    <property type="match status" value="1"/>
</dbReference>
<accession>A0A3S2Y2P4</accession>
<evidence type="ECO:0000256" key="7">
    <source>
        <dbReference type="ARBA" id="ARBA00056181"/>
    </source>
</evidence>
<evidence type="ECO:0000256" key="8">
    <source>
        <dbReference type="PIRNR" id="PIRNR003107"/>
    </source>
</evidence>
<dbReference type="EMBL" id="SADE01000002">
    <property type="protein sequence ID" value="RVU36322.1"/>
    <property type="molecule type" value="Genomic_DNA"/>
</dbReference>
<dbReference type="FunFam" id="1.20.58.220:FF:000004">
    <property type="entry name" value="Phosphate-specific transport system accessory protein PhoU"/>
    <property type="match status" value="1"/>
</dbReference>
<dbReference type="InterPro" id="IPR028366">
    <property type="entry name" value="PhoU"/>
</dbReference>
<dbReference type="GO" id="GO:0030643">
    <property type="term" value="P:intracellular phosphate ion homeostasis"/>
    <property type="evidence" value="ECO:0007669"/>
    <property type="project" value="InterPro"/>
</dbReference>
<dbReference type="GO" id="GO:0005737">
    <property type="term" value="C:cytoplasm"/>
    <property type="evidence" value="ECO:0007669"/>
    <property type="project" value="UniProtKB-SubCell"/>
</dbReference>
<evidence type="ECO:0000256" key="3">
    <source>
        <dbReference type="ARBA" id="ARBA00011738"/>
    </source>
</evidence>
<dbReference type="Pfam" id="PF01895">
    <property type="entry name" value="PhoU"/>
    <property type="match status" value="2"/>
</dbReference>
<dbReference type="SUPFAM" id="SSF109755">
    <property type="entry name" value="PhoU-like"/>
    <property type="match status" value="1"/>
</dbReference>
<evidence type="ECO:0000256" key="6">
    <source>
        <dbReference type="ARBA" id="ARBA00022592"/>
    </source>
</evidence>
<organism evidence="12 13">
    <name type="scientific">Hwanghaeella grinnelliae</name>
    <dbReference type="NCBI Taxonomy" id="2500179"/>
    <lineage>
        <taxon>Bacteria</taxon>
        <taxon>Pseudomonadati</taxon>
        <taxon>Pseudomonadota</taxon>
        <taxon>Alphaproteobacteria</taxon>
        <taxon>Rhodospirillales</taxon>
        <taxon>Rhodospirillaceae</taxon>
        <taxon>Hwanghaeella</taxon>
    </lineage>
</organism>
<comment type="similarity">
    <text evidence="2 8">Belongs to the PhoU family.</text>
</comment>
<evidence type="ECO:0000313" key="13">
    <source>
        <dbReference type="Proteomes" id="UP000287447"/>
    </source>
</evidence>
<feature type="region of interest" description="Disordered" evidence="10">
    <location>
        <begin position="223"/>
        <end position="251"/>
    </location>
</feature>
<dbReference type="GO" id="GO:0045936">
    <property type="term" value="P:negative regulation of phosphate metabolic process"/>
    <property type="evidence" value="ECO:0007669"/>
    <property type="project" value="InterPro"/>
</dbReference>
<evidence type="ECO:0000256" key="9">
    <source>
        <dbReference type="SAM" id="Coils"/>
    </source>
</evidence>
<keyword evidence="6 8" id="KW-0592">Phosphate transport</keyword>
<evidence type="ECO:0000256" key="4">
    <source>
        <dbReference type="ARBA" id="ARBA00022448"/>
    </source>
</evidence>
<name>A0A3S2Y2P4_9PROT</name>
<comment type="subcellular location">
    <subcellularLocation>
        <location evidence="1 8">Cytoplasm</location>
    </subcellularLocation>
</comment>